<dbReference type="EC" id="2.1.1.33" evidence="7"/>
<evidence type="ECO:0000256" key="4">
    <source>
        <dbReference type="ARBA" id="ARBA00022679"/>
    </source>
</evidence>
<protein>
    <recommendedName>
        <fullName evidence="7">tRNA (guanine-N(7)-)-methyltransferase</fullName>
        <ecNumber evidence="7">2.1.1.33</ecNumber>
    </recommendedName>
    <alternativeName>
        <fullName evidence="7">tRNA (guanine(46)-N(7))-methyltransferase</fullName>
    </alternativeName>
    <alternativeName>
        <fullName evidence="7">tRNA(m7G46)-methyltransferase</fullName>
    </alternativeName>
</protein>
<dbReference type="GO" id="GO:0008176">
    <property type="term" value="F:tRNA (guanine(46)-N7)-methyltransferase activity"/>
    <property type="evidence" value="ECO:0007669"/>
    <property type="project" value="UniProtKB-UniRule"/>
</dbReference>
<evidence type="ECO:0000313" key="9">
    <source>
        <dbReference type="EMBL" id="BBM49404.1"/>
    </source>
</evidence>
<dbReference type="Proteomes" id="UP000321501">
    <property type="component" value="Chromosome"/>
</dbReference>
<keyword evidence="4 7" id="KW-0808">Transferase</keyword>
<evidence type="ECO:0000313" key="13">
    <source>
        <dbReference type="Proteomes" id="UP000321501"/>
    </source>
</evidence>
<reference evidence="11" key="1">
    <citation type="submission" date="2016-01" db="EMBL/GenBank/DDBJ databases">
        <authorList>
            <person name="Mitreva M."/>
            <person name="Pepin K.H."/>
            <person name="Mihindukulasuriya K.A."/>
            <person name="Fulton R."/>
            <person name="Fronick C."/>
            <person name="O'Laughlin M."/>
            <person name="Miner T."/>
            <person name="Herter B."/>
            <person name="Rosa B.A."/>
            <person name="Cordes M."/>
            <person name="Tomlinson C."/>
            <person name="Wollam A."/>
            <person name="Palsikar V.B."/>
            <person name="Mardis E.R."/>
            <person name="Wilson R.K."/>
        </authorList>
    </citation>
    <scope>NUCLEOTIDE SEQUENCE [LARGE SCALE GENOMIC DNA]</scope>
    <source>
        <strain evidence="11">KA00185</strain>
    </source>
</reference>
<evidence type="ECO:0000313" key="10">
    <source>
        <dbReference type="EMBL" id="KXB59875.1"/>
    </source>
</evidence>
<dbReference type="InterPro" id="IPR055361">
    <property type="entry name" value="tRNA_methyltr_TrmB_bact"/>
</dbReference>
<gene>
    <name evidence="7" type="primary">trmB</name>
    <name evidence="10" type="ORF">HMPREF3180_02104</name>
    <name evidence="8" type="ORF">JMUB3933_0670</name>
    <name evidence="9" type="ORF">JMUB3934_0699</name>
</gene>
<feature type="binding site" evidence="7">
    <location>
        <position position="216"/>
    </location>
    <ligand>
        <name>substrate</name>
    </ligand>
</feature>
<dbReference type="SUPFAM" id="SSF53335">
    <property type="entry name" value="S-adenosyl-L-methionine-dependent methyltransferases"/>
    <property type="match status" value="1"/>
</dbReference>
<reference evidence="8 12" key="3">
    <citation type="submission" date="2019-07" db="EMBL/GenBank/DDBJ databases">
        <title>Complete Genome Sequence of Leptotrichia wadei Strain JMUB3933.</title>
        <authorList>
            <person name="Watanabe S."/>
            <person name="Cui L."/>
        </authorList>
    </citation>
    <scope>NUCLEOTIDE SEQUENCE [LARGE SCALE GENOMIC DNA]</scope>
    <source>
        <strain evidence="8 12">JMUB3933</strain>
    </source>
</reference>
<comment type="similarity">
    <text evidence="7">Belongs to the class I-like SAM-binding methyltransferase superfamily. TrmB family.</text>
</comment>
<dbReference type="PANTHER" id="PTHR23417:SF14">
    <property type="entry name" value="PENTACOTRIPEPTIDE-REPEAT REGION OF PRORP DOMAIN-CONTAINING PROTEIN"/>
    <property type="match status" value="1"/>
</dbReference>
<proteinExistence type="inferred from homology"/>
<evidence type="ECO:0000256" key="3">
    <source>
        <dbReference type="ARBA" id="ARBA00022603"/>
    </source>
</evidence>
<keyword evidence="3 7" id="KW-0489">Methyltransferase</keyword>
<dbReference type="HAMAP" id="MF_01057">
    <property type="entry name" value="tRNA_methyltr_TrmB"/>
    <property type="match status" value="1"/>
</dbReference>
<keyword evidence="5 7" id="KW-0949">S-adenosyl-L-methionine</keyword>
<dbReference type="PATRIC" id="fig|157687.3.peg.2106"/>
<comment type="pathway">
    <text evidence="7">tRNA modification; N(7)-methylguanine-tRNA biosynthesis.</text>
</comment>
<keyword evidence="11" id="KW-1185">Reference proteome</keyword>
<accession>A0A133ZWQ8</accession>
<dbReference type="EMBL" id="AP019834">
    <property type="protein sequence ID" value="BBM47170.1"/>
    <property type="molecule type" value="Genomic_DNA"/>
</dbReference>
<evidence type="ECO:0000256" key="5">
    <source>
        <dbReference type="ARBA" id="ARBA00022691"/>
    </source>
</evidence>
<dbReference type="PROSITE" id="PS51625">
    <property type="entry name" value="SAM_MT_TRMB"/>
    <property type="match status" value="1"/>
</dbReference>
<dbReference type="InterPro" id="IPR029063">
    <property type="entry name" value="SAM-dependent_MTases_sf"/>
</dbReference>
<dbReference type="PANTHER" id="PTHR23417">
    <property type="entry name" value="3-DEOXY-D-MANNO-OCTULOSONIC-ACID TRANSFERASE/TRNA GUANINE-N 7 - -METHYLTRANSFERASE"/>
    <property type="match status" value="1"/>
</dbReference>
<dbReference type="EMBL" id="AP019835">
    <property type="protein sequence ID" value="BBM49404.1"/>
    <property type="molecule type" value="Genomic_DNA"/>
</dbReference>
<dbReference type="GO" id="GO:0043527">
    <property type="term" value="C:tRNA methyltransferase complex"/>
    <property type="evidence" value="ECO:0007669"/>
    <property type="project" value="TreeGrafter"/>
</dbReference>
<dbReference type="OrthoDB" id="9802090at2"/>
<feature type="binding site" evidence="7">
    <location>
        <position position="108"/>
    </location>
    <ligand>
        <name>S-adenosyl-L-methionine</name>
        <dbReference type="ChEBI" id="CHEBI:59789"/>
    </ligand>
</feature>
<evidence type="ECO:0000313" key="8">
    <source>
        <dbReference type="EMBL" id="BBM47170.1"/>
    </source>
</evidence>
<name>A0A133ZWQ8_9FUSO</name>
<dbReference type="AlphaFoldDB" id="A0A133ZWQ8"/>
<dbReference type="NCBIfam" id="NF001080">
    <property type="entry name" value="PRK00121.2-2"/>
    <property type="match status" value="1"/>
</dbReference>
<reference evidence="9 13" key="4">
    <citation type="submission" date="2019-07" db="EMBL/GenBank/DDBJ databases">
        <title>Complete Genome Sequence of Leptotrichia wadei Strain JMUB3934.</title>
        <authorList>
            <person name="Watanabe S."/>
            <person name="Cui L."/>
        </authorList>
    </citation>
    <scope>NUCLEOTIDE SEQUENCE [LARGE SCALE GENOMIC DNA]</scope>
    <source>
        <strain evidence="9 13">JMUB3934</strain>
    </source>
</reference>
<comment type="catalytic activity">
    <reaction evidence="1 7">
        <text>guanosine(46) in tRNA + S-adenosyl-L-methionine = N(7)-methylguanosine(46) in tRNA + S-adenosyl-L-homocysteine</text>
        <dbReference type="Rhea" id="RHEA:42708"/>
        <dbReference type="Rhea" id="RHEA-COMP:10188"/>
        <dbReference type="Rhea" id="RHEA-COMP:10189"/>
        <dbReference type="ChEBI" id="CHEBI:57856"/>
        <dbReference type="ChEBI" id="CHEBI:59789"/>
        <dbReference type="ChEBI" id="CHEBI:74269"/>
        <dbReference type="ChEBI" id="CHEBI:74480"/>
        <dbReference type="EC" id="2.1.1.33"/>
    </reaction>
</comment>
<dbReference type="CDD" id="cd02440">
    <property type="entry name" value="AdoMet_MTases"/>
    <property type="match status" value="1"/>
</dbReference>
<dbReference type="InterPro" id="IPR003358">
    <property type="entry name" value="tRNA_(Gua-N-7)_MeTrfase_Trmb"/>
</dbReference>
<dbReference type="Proteomes" id="UP000321397">
    <property type="component" value="Chromosome"/>
</dbReference>
<sequence length="278" mass="33436">MEDKSEVKINIIGKNGQKIEITEAEQKRRNKIKKVNDEFKLVNAEKSRIINEKEIWKYFFEKPKKNYNKYMYEMLEFPKHLMYNNKSVDEYRGKWNEFFGNKNDIYLEIGCGSGNFTVQNAEKFKDRNYIALELRFKRLVLGAKKSKKRNLDNILFVRKRAETILDFLGKDEIAGVYINFPDPWEGEEKKRVISKSLFFKLDIVLKTNGKLFFKTDHDQYYENVLELINELDNYKIIYHTNDLHNSEKASENIKTEFEQMFLSKHNMKIKYIEIQKNR</sequence>
<dbReference type="STRING" id="157687.HMPREF3180_02104"/>
<evidence type="ECO:0000313" key="12">
    <source>
        <dbReference type="Proteomes" id="UP000321397"/>
    </source>
</evidence>
<dbReference type="EMBL" id="LSDD01000162">
    <property type="protein sequence ID" value="KXB59875.1"/>
    <property type="molecule type" value="Genomic_DNA"/>
</dbReference>
<feature type="binding site" evidence="7">
    <location>
        <begin position="255"/>
        <end position="258"/>
    </location>
    <ligand>
        <name>substrate</name>
    </ligand>
</feature>
<dbReference type="Gene3D" id="3.40.50.150">
    <property type="entry name" value="Vaccinia Virus protein VP39"/>
    <property type="match status" value="1"/>
</dbReference>
<evidence type="ECO:0000256" key="7">
    <source>
        <dbReference type="HAMAP-Rule" id="MF_01057"/>
    </source>
</evidence>
<dbReference type="UniPathway" id="UPA00989"/>
<reference evidence="10" key="2">
    <citation type="submission" date="2016-01" db="EMBL/GenBank/DDBJ databases">
        <authorList>
            <person name="Oliw E.H."/>
        </authorList>
    </citation>
    <scope>NUCLEOTIDE SEQUENCE [LARGE SCALE GENOMIC DNA]</scope>
    <source>
        <strain evidence="10">KA00185</strain>
    </source>
</reference>
<feature type="binding site" evidence="7">
    <location>
        <position position="182"/>
    </location>
    <ligand>
        <name>S-adenosyl-L-methionine</name>
        <dbReference type="ChEBI" id="CHEBI:59789"/>
    </ligand>
</feature>
<evidence type="ECO:0000256" key="6">
    <source>
        <dbReference type="ARBA" id="ARBA00022694"/>
    </source>
</evidence>
<evidence type="ECO:0000256" key="2">
    <source>
        <dbReference type="ARBA" id="ARBA00003015"/>
    </source>
</evidence>
<evidence type="ECO:0000313" key="11">
    <source>
        <dbReference type="Proteomes" id="UP000070483"/>
    </source>
</evidence>
<feature type="binding site" evidence="7">
    <location>
        <position position="133"/>
    </location>
    <ligand>
        <name>S-adenosyl-L-methionine</name>
        <dbReference type="ChEBI" id="CHEBI:59789"/>
    </ligand>
</feature>
<evidence type="ECO:0000256" key="1">
    <source>
        <dbReference type="ARBA" id="ARBA00000142"/>
    </source>
</evidence>
<dbReference type="RefSeq" id="WP_082719425.1">
    <property type="nucleotide sequence ID" value="NZ_AP019834.1"/>
</dbReference>
<comment type="function">
    <text evidence="2 7">Catalyzes the formation of N(7)-methylguanine at position 46 (m7G46) in tRNA.</text>
</comment>
<keyword evidence="6 7" id="KW-0819">tRNA processing</keyword>
<dbReference type="Proteomes" id="UP000070483">
    <property type="component" value="Unassembled WGS sequence"/>
</dbReference>
<comment type="caution">
    <text evidence="7">Lacks conserved residue(s) required for the propagation of feature annotation.</text>
</comment>
<dbReference type="NCBIfam" id="TIGR00091">
    <property type="entry name" value="tRNA (guanosine(46)-N7)-methyltransferase TrmB"/>
    <property type="match status" value="1"/>
</dbReference>
<dbReference type="Pfam" id="PF02390">
    <property type="entry name" value="Methyltransf_4"/>
    <property type="match status" value="1"/>
</dbReference>
<organism evidence="10 11">
    <name type="scientific">Leptotrichia wadei</name>
    <dbReference type="NCBI Taxonomy" id="157687"/>
    <lineage>
        <taxon>Bacteria</taxon>
        <taxon>Fusobacteriati</taxon>
        <taxon>Fusobacteriota</taxon>
        <taxon>Fusobacteriia</taxon>
        <taxon>Fusobacteriales</taxon>
        <taxon>Leptotrichiaceae</taxon>
        <taxon>Leptotrichia</taxon>
    </lineage>
</organism>